<dbReference type="EMBL" id="QEKV01000009">
    <property type="protein sequence ID" value="PVY93800.1"/>
    <property type="molecule type" value="Genomic_DNA"/>
</dbReference>
<dbReference type="PANTHER" id="PTHR43265:SF1">
    <property type="entry name" value="ESTERASE ESTD"/>
    <property type="match status" value="1"/>
</dbReference>
<dbReference type="Pfam" id="PF13026">
    <property type="entry name" value="DUF3887"/>
    <property type="match status" value="1"/>
</dbReference>
<accession>A0A2U1E1I3</accession>
<evidence type="ECO:0000313" key="5">
    <source>
        <dbReference type="Proteomes" id="UP000245793"/>
    </source>
</evidence>
<dbReference type="RefSeq" id="WP_116480456.1">
    <property type="nucleotide sequence ID" value="NZ_QEKV01000009.1"/>
</dbReference>
<dbReference type="InterPro" id="IPR029058">
    <property type="entry name" value="AB_hydrolase_fold"/>
</dbReference>
<name>A0A2U1E1I3_9FIRM</name>
<dbReference type="AlphaFoldDB" id="A0A2U1E1I3"/>
<feature type="domain" description="DUF3887" evidence="3">
    <location>
        <begin position="79"/>
        <end position="159"/>
    </location>
</feature>
<evidence type="ECO:0000256" key="2">
    <source>
        <dbReference type="SAM" id="SignalP"/>
    </source>
</evidence>
<dbReference type="Gene3D" id="3.10.450.590">
    <property type="match status" value="1"/>
</dbReference>
<proteinExistence type="predicted"/>
<reference evidence="4 5" key="1">
    <citation type="submission" date="2018-04" db="EMBL/GenBank/DDBJ databases">
        <title>Genomic Encyclopedia of Type Strains, Phase IV (KMG-IV): sequencing the most valuable type-strain genomes for metagenomic binning, comparative biology and taxonomic classification.</title>
        <authorList>
            <person name="Goeker M."/>
        </authorList>
    </citation>
    <scope>NUCLEOTIDE SEQUENCE [LARGE SCALE GENOMIC DNA]</scope>
    <source>
        <strain evidence="4 5">DSM 20705</strain>
    </source>
</reference>
<dbReference type="PANTHER" id="PTHR43265">
    <property type="entry name" value="ESTERASE ESTD"/>
    <property type="match status" value="1"/>
</dbReference>
<protein>
    <submittedName>
        <fullName evidence="4">Uncharacterized protein DUF3887</fullName>
    </submittedName>
</protein>
<evidence type="ECO:0000256" key="1">
    <source>
        <dbReference type="SAM" id="MobiDB-lite"/>
    </source>
</evidence>
<comment type="caution">
    <text evidence="4">The sequence shown here is derived from an EMBL/GenBank/DDBJ whole genome shotgun (WGS) entry which is preliminary data.</text>
</comment>
<dbReference type="Gene3D" id="3.40.50.1820">
    <property type="entry name" value="alpha/beta hydrolase"/>
    <property type="match status" value="1"/>
</dbReference>
<feature type="signal peptide" evidence="2">
    <location>
        <begin position="1"/>
        <end position="20"/>
    </location>
</feature>
<dbReference type="SUPFAM" id="SSF53474">
    <property type="entry name" value="alpha/beta-Hydrolases"/>
    <property type="match status" value="1"/>
</dbReference>
<evidence type="ECO:0000313" key="4">
    <source>
        <dbReference type="EMBL" id="PVY93800.1"/>
    </source>
</evidence>
<evidence type="ECO:0000259" key="3">
    <source>
        <dbReference type="Pfam" id="PF13026"/>
    </source>
</evidence>
<keyword evidence="2" id="KW-0732">Signal</keyword>
<organism evidence="4 5">
    <name type="scientific">Ezakiella coagulans</name>
    <dbReference type="NCBI Taxonomy" id="46507"/>
    <lineage>
        <taxon>Bacteria</taxon>
        <taxon>Bacillati</taxon>
        <taxon>Bacillota</taxon>
        <taxon>Tissierellia</taxon>
        <taxon>Ezakiella</taxon>
    </lineage>
</organism>
<dbReference type="PROSITE" id="PS51257">
    <property type="entry name" value="PROKAR_LIPOPROTEIN"/>
    <property type="match status" value="1"/>
</dbReference>
<dbReference type="InterPro" id="IPR024981">
    <property type="entry name" value="DUF3887"/>
</dbReference>
<keyword evidence="5" id="KW-1185">Reference proteome</keyword>
<feature type="chain" id="PRO_5039312694" evidence="2">
    <location>
        <begin position="21"/>
        <end position="493"/>
    </location>
</feature>
<dbReference type="InterPro" id="IPR053145">
    <property type="entry name" value="AB_hydrolase_Est10"/>
</dbReference>
<sequence>MKRLFLIAVLAVTMTFSACKTNDTKVDDKKVETTEDAAKTDEKDNKENEDKKDDKENKVEEAKLDEEKKKTLEEKTKTLTELLAKRDFDKFKESISEEFKKATEGQDLDVFKMLEQELGAYKEIVKTEIETQNGYYLTDSTLQFEKGTVDQTIAFNGEMVADGVNYLNMKKDIVPEEGEKEITLDAGTGYPVKGMIKMPKGEVKAGIVIVDGSGPNDMNMTLGQNKMMKHLSDQLAEKGFAVLRFNKRTYQYGKELAKIGMQNKTLIKDEFIDDAAEGLKTLAKEQGIPTDKLFILGHSQSGSYLPVINETAGNLAKGYIILSGTPTNIAELSKKQLEKVIEEGSENADEEQVKMMKQNIKTNDELLKKIETMSDEELNKPENYPFGIPGVYVKDLMKYDPIKLYNDSKLPIFIKIAEFDKQVPVSELELWKNGLDKNENDSIEEVKGANHMMQPSDGKTKLANLITDEYQKDAPIVSSVIDDIAAWIEKITK</sequence>
<feature type="region of interest" description="Disordered" evidence="1">
    <location>
        <begin position="27"/>
        <end position="70"/>
    </location>
</feature>
<gene>
    <name evidence="4" type="ORF">C7381_10965</name>
</gene>
<dbReference type="GO" id="GO:0052689">
    <property type="term" value="F:carboxylic ester hydrolase activity"/>
    <property type="evidence" value="ECO:0007669"/>
    <property type="project" value="TreeGrafter"/>
</dbReference>
<dbReference type="Proteomes" id="UP000245793">
    <property type="component" value="Unassembled WGS sequence"/>
</dbReference>